<dbReference type="Pfam" id="PF02954">
    <property type="entry name" value="HTH_8"/>
    <property type="match status" value="1"/>
</dbReference>
<evidence type="ECO:0000256" key="3">
    <source>
        <dbReference type="ARBA" id="ARBA00023015"/>
    </source>
</evidence>
<feature type="modified residue" description="4-aspartylphosphate" evidence="6">
    <location>
        <position position="60"/>
    </location>
</feature>
<accession>I8T2E3</accession>
<evidence type="ECO:0000256" key="6">
    <source>
        <dbReference type="PROSITE-ProRule" id="PRU00169"/>
    </source>
</evidence>
<dbReference type="SUPFAM" id="SSF52540">
    <property type="entry name" value="P-loop containing nucleoside triphosphate hydrolases"/>
    <property type="match status" value="1"/>
</dbReference>
<dbReference type="SMART" id="SM00448">
    <property type="entry name" value="REC"/>
    <property type="match status" value="1"/>
</dbReference>
<dbReference type="PROSITE" id="PS00688">
    <property type="entry name" value="SIGMA54_INTERACT_3"/>
    <property type="match status" value="1"/>
</dbReference>
<dbReference type="GO" id="GO:0000160">
    <property type="term" value="P:phosphorelay signal transduction system"/>
    <property type="evidence" value="ECO:0007669"/>
    <property type="project" value="InterPro"/>
</dbReference>
<organism evidence="9 10">
    <name type="scientific">Hydrocarboniphaga effusa AP103</name>
    <dbReference type="NCBI Taxonomy" id="1172194"/>
    <lineage>
        <taxon>Bacteria</taxon>
        <taxon>Pseudomonadati</taxon>
        <taxon>Pseudomonadota</taxon>
        <taxon>Gammaproteobacteria</taxon>
        <taxon>Nevskiales</taxon>
        <taxon>Nevskiaceae</taxon>
        <taxon>Hydrocarboniphaga</taxon>
    </lineage>
</organism>
<dbReference type="SUPFAM" id="SSF52172">
    <property type="entry name" value="CheY-like"/>
    <property type="match status" value="1"/>
</dbReference>
<dbReference type="FunFam" id="3.40.50.300:FF:000006">
    <property type="entry name" value="DNA-binding transcriptional regulator NtrC"/>
    <property type="match status" value="1"/>
</dbReference>
<dbReference type="InterPro" id="IPR025662">
    <property type="entry name" value="Sigma_54_int_dom_ATP-bd_1"/>
</dbReference>
<dbReference type="GO" id="GO:0006355">
    <property type="term" value="P:regulation of DNA-templated transcription"/>
    <property type="evidence" value="ECO:0007669"/>
    <property type="project" value="InterPro"/>
</dbReference>
<dbReference type="PANTHER" id="PTHR32071:SF117">
    <property type="entry name" value="PTS-DEPENDENT DIHYDROXYACETONE KINASE OPERON REGULATORY PROTEIN-RELATED"/>
    <property type="match status" value="1"/>
</dbReference>
<evidence type="ECO:0000256" key="2">
    <source>
        <dbReference type="ARBA" id="ARBA00022840"/>
    </source>
</evidence>
<dbReference type="Gene3D" id="1.10.8.60">
    <property type="match status" value="1"/>
</dbReference>
<evidence type="ECO:0000313" key="10">
    <source>
        <dbReference type="Proteomes" id="UP000003704"/>
    </source>
</evidence>
<dbReference type="PROSITE" id="PS50110">
    <property type="entry name" value="RESPONSE_REGULATORY"/>
    <property type="match status" value="1"/>
</dbReference>
<gene>
    <name evidence="9" type="ORF">WQQ_42830</name>
</gene>
<dbReference type="InterPro" id="IPR003593">
    <property type="entry name" value="AAA+_ATPase"/>
</dbReference>
<keyword evidence="5" id="KW-0804">Transcription</keyword>
<dbReference type="Pfam" id="PF00072">
    <property type="entry name" value="Response_reg"/>
    <property type="match status" value="1"/>
</dbReference>
<evidence type="ECO:0000313" key="9">
    <source>
        <dbReference type="EMBL" id="EIT67848.1"/>
    </source>
</evidence>
<evidence type="ECO:0000256" key="5">
    <source>
        <dbReference type="ARBA" id="ARBA00023163"/>
    </source>
</evidence>
<dbReference type="InterPro" id="IPR002197">
    <property type="entry name" value="HTH_Fis"/>
</dbReference>
<keyword evidence="6" id="KW-0597">Phosphoprotein</keyword>
<dbReference type="CDD" id="cd00156">
    <property type="entry name" value="REC"/>
    <property type="match status" value="1"/>
</dbReference>
<dbReference type="Gene3D" id="3.40.50.2300">
    <property type="match status" value="1"/>
</dbReference>
<dbReference type="STRING" id="1172194.WQQ_42830"/>
<dbReference type="InterPro" id="IPR027417">
    <property type="entry name" value="P-loop_NTPase"/>
</dbReference>
<reference evidence="9 10" key="1">
    <citation type="journal article" date="2012" name="J. Bacteriol.">
        <title>Genome Sequence of n-Alkane-Degrading Hydrocarboniphaga effusa Strain AP103T (ATCC BAA-332T).</title>
        <authorList>
            <person name="Chang H.K."/>
            <person name="Zylstra G.J."/>
            <person name="Chae J.C."/>
        </authorList>
    </citation>
    <scope>NUCLEOTIDE SEQUENCE [LARGE SCALE GENOMIC DNA]</scope>
    <source>
        <strain evidence="9 10">AP103</strain>
    </source>
</reference>
<feature type="domain" description="Response regulatory" evidence="8">
    <location>
        <begin position="11"/>
        <end position="125"/>
    </location>
</feature>
<comment type="caution">
    <text evidence="9">The sequence shown here is derived from an EMBL/GenBank/DDBJ whole genome shotgun (WGS) entry which is preliminary data.</text>
</comment>
<dbReference type="InterPro" id="IPR001789">
    <property type="entry name" value="Sig_transdc_resp-reg_receiver"/>
</dbReference>
<dbReference type="Gene3D" id="1.10.10.60">
    <property type="entry name" value="Homeodomain-like"/>
    <property type="match status" value="1"/>
</dbReference>
<dbReference type="SMART" id="SM00382">
    <property type="entry name" value="AAA"/>
    <property type="match status" value="1"/>
</dbReference>
<dbReference type="InterPro" id="IPR058031">
    <property type="entry name" value="AAA_lid_NorR"/>
</dbReference>
<dbReference type="GO" id="GO:0005524">
    <property type="term" value="F:ATP binding"/>
    <property type="evidence" value="ECO:0007669"/>
    <property type="project" value="UniProtKB-KW"/>
</dbReference>
<dbReference type="SUPFAM" id="SSF46689">
    <property type="entry name" value="Homeodomain-like"/>
    <property type="match status" value="1"/>
</dbReference>
<feature type="domain" description="Sigma-54 factor interaction" evidence="7">
    <location>
        <begin position="148"/>
        <end position="376"/>
    </location>
</feature>
<evidence type="ECO:0000256" key="1">
    <source>
        <dbReference type="ARBA" id="ARBA00022741"/>
    </source>
</evidence>
<keyword evidence="1" id="KW-0547">Nucleotide-binding</keyword>
<dbReference type="Pfam" id="PF00158">
    <property type="entry name" value="Sigma54_activat"/>
    <property type="match status" value="1"/>
</dbReference>
<name>I8T2E3_9GAMM</name>
<dbReference type="PANTHER" id="PTHR32071">
    <property type="entry name" value="TRANSCRIPTIONAL REGULATORY PROTEIN"/>
    <property type="match status" value="1"/>
</dbReference>
<dbReference type="InterPro" id="IPR002078">
    <property type="entry name" value="Sigma_54_int"/>
</dbReference>
<dbReference type="GO" id="GO:0043565">
    <property type="term" value="F:sequence-specific DNA binding"/>
    <property type="evidence" value="ECO:0007669"/>
    <property type="project" value="InterPro"/>
</dbReference>
<keyword evidence="2" id="KW-0067">ATP-binding</keyword>
<protein>
    <submittedName>
        <fullName evidence="9">Fis family two component sigma54 specific transcriptional regulator</fullName>
    </submittedName>
</protein>
<dbReference type="InterPro" id="IPR011006">
    <property type="entry name" value="CheY-like_superfamily"/>
</dbReference>
<dbReference type="EMBL" id="AKGD01000004">
    <property type="protein sequence ID" value="EIT67848.1"/>
    <property type="molecule type" value="Genomic_DNA"/>
</dbReference>
<sequence length="457" mass="50396">MSPSIALPSLRILVVDDEANMRRVLEIMLSRRGHKTVSAGDGQAAFELLREGGFDLVISDLRMPVVNGIELLAKLREAGIGVPLIMITAQGSIESAVEAMRLGACDYLLRPFDVEALDLAINRVLRVQGVLDHNQYLREQDDRVWQGLVGTSPAILKLREQIQQVAPTRATVLLSGETGSGKEVVARAIHRESPRRDELFVAINCAAIPAEMLESELFGHEKGAFTGALRERIGKFELANRGTLFLDEITEMPMALQTKLLRVLQESEVERLGGNHSIKLDLRVIAATNRAPRQAVEQQKLREDLYYRLNVFSLQLPPLRDRLDDLPALVTHFVRQQVGDTAAAPELSAEALAHLRAYAWPGNVRELGNLVERALILSGGRRLQAAHFPIESAAAASSVGAEQSDIGDLDLEAAVEKLETRLIRSALNASGDNKARAAQLLRISERSIWYKIKKYGL</sequence>
<evidence type="ECO:0000259" key="8">
    <source>
        <dbReference type="PROSITE" id="PS50110"/>
    </source>
</evidence>
<dbReference type="RefSeq" id="WP_007187218.1">
    <property type="nucleotide sequence ID" value="NZ_AKGD01000004.1"/>
</dbReference>
<dbReference type="InterPro" id="IPR009057">
    <property type="entry name" value="Homeodomain-like_sf"/>
</dbReference>
<keyword evidence="10" id="KW-1185">Reference proteome</keyword>
<dbReference type="Proteomes" id="UP000003704">
    <property type="component" value="Unassembled WGS sequence"/>
</dbReference>
<dbReference type="CDD" id="cd00009">
    <property type="entry name" value="AAA"/>
    <property type="match status" value="1"/>
</dbReference>
<evidence type="ECO:0000256" key="4">
    <source>
        <dbReference type="ARBA" id="ARBA00023125"/>
    </source>
</evidence>
<keyword evidence="3" id="KW-0805">Transcription regulation</keyword>
<dbReference type="AlphaFoldDB" id="I8T2E3"/>
<dbReference type="PROSITE" id="PS50045">
    <property type="entry name" value="SIGMA54_INTERACT_4"/>
    <property type="match status" value="1"/>
</dbReference>
<dbReference type="InterPro" id="IPR025944">
    <property type="entry name" value="Sigma_54_int_dom_CS"/>
</dbReference>
<dbReference type="Pfam" id="PF25601">
    <property type="entry name" value="AAA_lid_14"/>
    <property type="match status" value="1"/>
</dbReference>
<evidence type="ECO:0000259" key="7">
    <source>
        <dbReference type="PROSITE" id="PS50045"/>
    </source>
</evidence>
<dbReference type="PROSITE" id="PS00675">
    <property type="entry name" value="SIGMA54_INTERACT_1"/>
    <property type="match status" value="1"/>
</dbReference>
<keyword evidence="4" id="KW-0238">DNA-binding</keyword>
<dbReference type="Gene3D" id="3.40.50.300">
    <property type="entry name" value="P-loop containing nucleotide triphosphate hydrolases"/>
    <property type="match status" value="1"/>
</dbReference>
<proteinExistence type="predicted"/>
<dbReference type="OrthoDB" id="9804019at2"/>
<dbReference type="PRINTS" id="PR01590">
    <property type="entry name" value="HTHFIS"/>
</dbReference>